<evidence type="ECO:0000256" key="4">
    <source>
        <dbReference type="ARBA" id="ARBA00022452"/>
    </source>
</evidence>
<evidence type="ECO:0000256" key="6">
    <source>
        <dbReference type="ARBA" id="ARBA00023136"/>
    </source>
</evidence>
<gene>
    <name evidence="10" type="ORF">DEH84_05375</name>
</gene>
<dbReference type="PANTHER" id="PTHR30026">
    <property type="entry name" value="OUTER MEMBRANE PROTEIN TOLC"/>
    <property type="match status" value="1"/>
</dbReference>
<keyword evidence="8" id="KW-0175">Coiled coil</keyword>
<keyword evidence="3" id="KW-0813">Transport</keyword>
<dbReference type="KEGG" id="aon:DEH84_05375"/>
<keyword evidence="9" id="KW-0732">Signal</keyword>
<dbReference type="EMBL" id="CP029210">
    <property type="protein sequence ID" value="AWI52915.1"/>
    <property type="molecule type" value="Genomic_DNA"/>
</dbReference>
<comment type="similarity">
    <text evidence="2">Belongs to the outer membrane factor (OMF) (TC 1.B.17) family.</text>
</comment>
<organism evidence="10 11">
    <name type="scientific">Aquabacterium olei</name>
    <dbReference type="NCBI Taxonomy" id="1296669"/>
    <lineage>
        <taxon>Bacteria</taxon>
        <taxon>Pseudomonadati</taxon>
        <taxon>Pseudomonadota</taxon>
        <taxon>Betaproteobacteria</taxon>
        <taxon>Burkholderiales</taxon>
        <taxon>Aquabacterium</taxon>
    </lineage>
</organism>
<name>A0A2U8FPF1_9BURK</name>
<dbReference type="GO" id="GO:0015562">
    <property type="term" value="F:efflux transmembrane transporter activity"/>
    <property type="evidence" value="ECO:0007669"/>
    <property type="project" value="InterPro"/>
</dbReference>
<dbReference type="Proteomes" id="UP000244892">
    <property type="component" value="Chromosome"/>
</dbReference>
<evidence type="ECO:0000256" key="9">
    <source>
        <dbReference type="SAM" id="SignalP"/>
    </source>
</evidence>
<dbReference type="SUPFAM" id="SSF56954">
    <property type="entry name" value="Outer membrane efflux proteins (OEP)"/>
    <property type="match status" value="1"/>
</dbReference>
<dbReference type="GO" id="GO:0009279">
    <property type="term" value="C:cell outer membrane"/>
    <property type="evidence" value="ECO:0007669"/>
    <property type="project" value="UniProtKB-SubCell"/>
</dbReference>
<feature type="coiled-coil region" evidence="8">
    <location>
        <begin position="138"/>
        <end position="197"/>
    </location>
</feature>
<dbReference type="InterPro" id="IPR010130">
    <property type="entry name" value="T1SS_OMP_TolC"/>
</dbReference>
<dbReference type="RefSeq" id="WP_109035449.1">
    <property type="nucleotide sequence ID" value="NZ_CP029210.1"/>
</dbReference>
<evidence type="ECO:0000256" key="1">
    <source>
        <dbReference type="ARBA" id="ARBA00004442"/>
    </source>
</evidence>
<feature type="signal peptide" evidence="9">
    <location>
        <begin position="1"/>
        <end position="41"/>
    </location>
</feature>
<evidence type="ECO:0000256" key="7">
    <source>
        <dbReference type="ARBA" id="ARBA00023237"/>
    </source>
</evidence>
<dbReference type="Pfam" id="PF02321">
    <property type="entry name" value="OEP"/>
    <property type="match status" value="2"/>
</dbReference>
<sequence length="474" mass="50776">MYHHARFLHRARRIAPASRPGLRRTVSAALIGLAVSAGAQADNLVDLLQSARGYDAAYLAAKAQADSVQFRVEQAYALRRPTVGVQAALTRSHLDSSVPPNQLTAALGQRSNNANYTSRRVGLQARQPLYNAQDNAQIGQAERSLEVAMADLQTAENDLIARLTQGYFDVLAAQDVLTTTQANKKALAEQLAAAKRSFEVGNATITDTREAQARYDLATAQEIAATNDLQVKRIALDQLVGRNQVQPDPLGAPGNLDRLHPGDVDEWVDKSRGAPLVRKAELGLDVARLEIDRARAGHLPTVAATASVAQTEVDASSAFVRTNQGAGTAATVGLEVNMPLFAGFAVENRVKEALSLQEKSERDVDNARRSVALSTRQAFTGVMSGLAQVKAYEAAEASAKLALEATQLGYRVGVRINKDVLDAQTALASTQKDLYKARYDVIVGSIRLRQAAGTLSAEDVAQLERLLTAAPASR</sequence>
<comment type="subcellular location">
    <subcellularLocation>
        <location evidence="1">Cell outer membrane</location>
    </subcellularLocation>
</comment>
<dbReference type="Gene3D" id="1.20.1600.10">
    <property type="entry name" value="Outer membrane efflux proteins (OEP)"/>
    <property type="match status" value="1"/>
</dbReference>
<feature type="chain" id="PRO_5016021794" evidence="9">
    <location>
        <begin position="42"/>
        <end position="474"/>
    </location>
</feature>
<protein>
    <submittedName>
        <fullName evidence="10">Channel protein TolC</fullName>
    </submittedName>
</protein>
<dbReference type="GO" id="GO:0015288">
    <property type="term" value="F:porin activity"/>
    <property type="evidence" value="ECO:0007669"/>
    <property type="project" value="TreeGrafter"/>
</dbReference>
<dbReference type="OrthoDB" id="9813458at2"/>
<dbReference type="GO" id="GO:1990281">
    <property type="term" value="C:efflux pump complex"/>
    <property type="evidence" value="ECO:0007669"/>
    <property type="project" value="TreeGrafter"/>
</dbReference>
<keyword evidence="5" id="KW-0812">Transmembrane</keyword>
<evidence type="ECO:0000313" key="10">
    <source>
        <dbReference type="EMBL" id="AWI52915.1"/>
    </source>
</evidence>
<dbReference type="AlphaFoldDB" id="A0A2U8FPF1"/>
<dbReference type="NCBIfam" id="TIGR01844">
    <property type="entry name" value="type_I_sec_TolC"/>
    <property type="match status" value="1"/>
</dbReference>
<keyword evidence="4" id="KW-1134">Transmembrane beta strand</keyword>
<dbReference type="InterPro" id="IPR003423">
    <property type="entry name" value="OMP_efflux"/>
</dbReference>
<dbReference type="InterPro" id="IPR051906">
    <property type="entry name" value="TolC-like"/>
</dbReference>
<accession>A0A2U8FPF1</accession>
<evidence type="ECO:0000256" key="2">
    <source>
        <dbReference type="ARBA" id="ARBA00007613"/>
    </source>
</evidence>
<keyword evidence="7" id="KW-0998">Cell outer membrane</keyword>
<evidence type="ECO:0000256" key="3">
    <source>
        <dbReference type="ARBA" id="ARBA00022448"/>
    </source>
</evidence>
<reference evidence="10 11" key="1">
    <citation type="submission" date="2018-05" db="EMBL/GenBank/DDBJ databases">
        <title>complete genome sequence of Aquabacterium olei NBRC 110486.</title>
        <authorList>
            <person name="Tang B."/>
            <person name="Chang J."/>
            <person name="Zhang L."/>
            <person name="Yang H."/>
        </authorList>
    </citation>
    <scope>NUCLEOTIDE SEQUENCE [LARGE SCALE GENOMIC DNA]</scope>
    <source>
        <strain evidence="10 11">NBRC 110486</strain>
    </source>
</reference>
<keyword evidence="11" id="KW-1185">Reference proteome</keyword>
<proteinExistence type="inferred from homology"/>
<dbReference type="PANTHER" id="PTHR30026:SF20">
    <property type="entry name" value="OUTER MEMBRANE PROTEIN TOLC"/>
    <property type="match status" value="1"/>
</dbReference>
<keyword evidence="6" id="KW-0472">Membrane</keyword>
<evidence type="ECO:0000256" key="5">
    <source>
        <dbReference type="ARBA" id="ARBA00022692"/>
    </source>
</evidence>
<evidence type="ECO:0000313" key="11">
    <source>
        <dbReference type="Proteomes" id="UP000244892"/>
    </source>
</evidence>
<evidence type="ECO:0000256" key="8">
    <source>
        <dbReference type="SAM" id="Coils"/>
    </source>
</evidence>